<feature type="transmembrane region" description="Helical" evidence="1">
    <location>
        <begin position="64"/>
        <end position="83"/>
    </location>
</feature>
<evidence type="ECO:0000313" key="3">
    <source>
        <dbReference type="Proteomes" id="UP000176772"/>
    </source>
</evidence>
<feature type="transmembrane region" description="Helical" evidence="1">
    <location>
        <begin position="6"/>
        <end position="27"/>
    </location>
</feature>
<dbReference type="EMBL" id="MHTF01000010">
    <property type="protein sequence ID" value="OHA57483.1"/>
    <property type="molecule type" value="Genomic_DNA"/>
</dbReference>
<dbReference type="Proteomes" id="UP000176772">
    <property type="component" value="Unassembled WGS sequence"/>
</dbReference>
<feature type="transmembrane region" description="Helical" evidence="1">
    <location>
        <begin position="39"/>
        <end position="58"/>
    </location>
</feature>
<reference evidence="2 3" key="1">
    <citation type="journal article" date="2016" name="Nat. Commun.">
        <title>Thousands of microbial genomes shed light on interconnected biogeochemical processes in an aquifer system.</title>
        <authorList>
            <person name="Anantharaman K."/>
            <person name="Brown C.T."/>
            <person name="Hug L.A."/>
            <person name="Sharon I."/>
            <person name="Castelle C.J."/>
            <person name="Probst A.J."/>
            <person name="Thomas B.C."/>
            <person name="Singh A."/>
            <person name="Wilkins M.J."/>
            <person name="Karaoz U."/>
            <person name="Brodie E.L."/>
            <person name="Williams K.H."/>
            <person name="Hubbard S.S."/>
            <person name="Banfield J.F."/>
        </authorList>
    </citation>
    <scope>NUCLEOTIDE SEQUENCE [LARGE SCALE GENOMIC DNA]</scope>
</reference>
<keyword evidence="1" id="KW-1133">Transmembrane helix</keyword>
<protein>
    <submittedName>
        <fullName evidence="2">Uncharacterized protein</fullName>
    </submittedName>
</protein>
<keyword evidence="1" id="KW-0812">Transmembrane</keyword>
<name>A0A1G2QAP0_9BACT</name>
<dbReference type="PROSITE" id="PS51257">
    <property type="entry name" value="PROKAR_LIPOPROTEIN"/>
    <property type="match status" value="1"/>
</dbReference>
<evidence type="ECO:0000313" key="2">
    <source>
        <dbReference type="EMBL" id="OHA57483.1"/>
    </source>
</evidence>
<proteinExistence type="predicted"/>
<evidence type="ECO:0000256" key="1">
    <source>
        <dbReference type="SAM" id="Phobius"/>
    </source>
</evidence>
<dbReference type="AlphaFoldDB" id="A0A1G2QAP0"/>
<organism evidence="2 3">
    <name type="scientific">Candidatus Veblenbacteria bacterium RIFOXYD1_FULL_43_11</name>
    <dbReference type="NCBI Taxonomy" id="1802429"/>
    <lineage>
        <taxon>Bacteria</taxon>
        <taxon>Candidatus Vebleniibacteriota</taxon>
    </lineage>
</organism>
<accession>A0A1G2QAP0</accession>
<sequence>MINDPKFWITIVTLLIIGCDSIYLLYYLNRQNAPIRTTVVQLLGVLLLVPLVFLLALWDKIESQVVATVLGAFVGYVFSRIPLKEEWIN</sequence>
<comment type="caution">
    <text evidence="2">The sequence shown here is derived from an EMBL/GenBank/DDBJ whole genome shotgun (WGS) entry which is preliminary data.</text>
</comment>
<keyword evidence="1" id="KW-0472">Membrane</keyword>
<gene>
    <name evidence="2" type="ORF">A2588_03290</name>
</gene>